<evidence type="ECO:0000313" key="1">
    <source>
        <dbReference type="EMBL" id="KUM58639.1"/>
    </source>
</evidence>
<name>A0A101MDM1_PENFR</name>
<proteinExistence type="predicted"/>
<protein>
    <submittedName>
        <fullName evidence="1">Uncharacterized protein</fullName>
    </submittedName>
</protein>
<dbReference type="Proteomes" id="UP000055045">
    <property type="component" value="Unassembled WGS sequence"/>
</dbReference>
<reference evidence="1 2" key="1">
    <citation type="submission" date="2015-10" db="EMBL/GenBank/DDBJ databases">
        <title>Genome sequencing of Penicillium freii.</title>
        <authorList>
            <person name="Nguyen H.D."/>
            <person name="Visagie C.M."/>
            <person name="Seifert K.A."/>
        </authorList>
    </citation>
    <scope>NUCLEOTIDE SEQUENCE [LARGE SCALE GENOMIC DNA]</scope>
    <source>
        <strain evidence="1 2">DAOM 242723</strain>
    </source>
</reference>
<dbReference type="EMBL" id="LLXE01000270">
    <property type="protein sequence ID" value="KUM58639.1"/>
    <property type="molecule type" value="Genomic_DNA"/>
</dbReference>
<keyword evidence="2" id="KW-1185">Reference proteome</keyword>
<accession>A0A101MDM1</accession>
<organism evidence="1 2">
    <name type="scientific">Penicillium freii</name>
    <dbReference type="NCBI Taxonomy" id="48697"/>
    <lineage>
        <taxon>Eukaryota</taxon>
        <taxon>Fungi</taxon>
        <taxon>Dikarya</taxon>
        <taxon>Ascomycota</taxon>
        <taxon>Pezizomycotina</taxon>
        <taxon>Eurotiomycetes</taxon>
        <taxon>Eurotiomycetidae</taxon>
        <taxon>Eurotiales</taxon>
        <taxon>Aspergillaceae</taxon>
        <taxon>Penicillium</taxon>
    </lineage>
</organism>
<gene>
    <name evidence="1" type="ORF">ACN42_g8515</name>
</gene>
<evidence type="ECO:0000313" key="2">
    <source>
        <dbReference type="Proteomes" id="UP000055045"/>
    </source>
</evidence>
<comment type="caution">
    <text evidence="1">The sequence shown here is derived from an EMBL/GenBank/DDBJ whole genome shotgun (WGS) entry which is preliminary data.</text>
</comment>
<sequence>MYPSFGHWRLCACKKSIDRIQRYSREGVAPVRCRPCRICSWRRRSRDDSRGARTCPRERGADLCRTQRIWLLQRRIPYDLA</sequence>
<dbReference type="AlphaFoldDB" id="A0A101MDM1"/>